<evidence type="ECO:0000313" key="3">
    <source>
        <dbReference type="Proteomes" id="UP000279600"/>
    </source>
</evidence>
<keyword evidence="3" id="KW-1185">Reference proteome</keyword>
<reference evidence="2 3" key="1">
    <citation type="submission" date="2018-12" db="EMBL/GenBank/DDBJ databases">
        <title>Complete genome of Nonlabens sp. MJ115.</title>
        <authorList>
            <person name="Choi H.S."/>
            <person name="Jung J."/>
        </authorList>
    </citation>
    <scope>NUCLEOTIDE SEQUENCE [LARGE SCALE GENOMIC DNA]</scope>
    <source>
        <strain evidence="2 3">MJ115</strain>
    </source>
</reference>
<keyword evidence="1" id="KW-0812">Transmembrane</keyword>
<dbReference type="RefSeq" id="WP_126444466.1">
    <property type="nucleotide sequence ID" value="NZ_CP034549.1"/>
</dbReference>
<gene>
    <name evidence="2" type="ORF">EJ995_00210</name>
</gene>
<keyword evidence="1" id="KW-1133">Transmembrane helix</keyword>
<organism evidence="2 3">
    <name type="scientific">Nonlabens ponticola</name>
    <dbReference type="NCBI Taxonomy" id="2496866"/>
    <lineage>
        <taxon>Bacteria</taxon>
        <taxon>Pseudomonadati</taxon>
        <taxon>Bacteroidota</taxon>
        <taxon>Flavobacteriia</taxon>
        <taxon>Flavobacteriales</taxon>
        <taxon>Flavobacteriaceae</taxon>
        <taxon>Nonlabens</taxon>
    </lineage>
</organism>
<dbReference type="Proteomes" id="UP000279600">
    <property type="component" value="Chromosome"/>
</dbReference>
<feature type="transmembrane region" description="Helical" evidence="1">
    <location>
        <begin position="53"/>
        <end position="75"/>
    </location>
</feature>
<evidence type="ECO:0000313" key="2">
    <source>
        <dbReference type="EMBL" id="AZQ42737.1"/>
    </source>
</evidence>
<keyword evidence="1" id="KW-0472">Membrane</keyword>
<name>A0A3S9MU83_9FLAO</name>
<proteinExistence type="predicted"/>
<dbReference type="AlphaFoldDB" id="A0A3S9MU83"/>
<dbReference type="EMBL" id="CP034549">
    <property type="protein sequence ID" value="AZQ42737.1"/>
    <property type="molecule type" value="Genomic_DNA"/>
</dbReference>
<feature type="transmembrane region" description="Helical" evidence="1">
    <location>
        <begin position="27"/>
        <end position="47"/>
    </location>
</feature>
<protein>
    <submittedName>
        <fullName evidence="2">Uncharacterized protein</fullName>
    </submittedName>
</protein>
<evidence type="ECO:0000256" key="1">
    <source>
        <dbReference type="SAM" id="Phobius"/>
    </source>
</evidence>
<accession>A0A3S9MU83</accession>
<sequence>MNKVIKYLDSYYLSLDERMRCCIDVSYHYALAFSICVIVGSLTYYFGNIGVELFLVSAVVAVPMIAIRMLALRYLKSHQQDLYIKEVLDQVLYTEDEQDTNNDIDPDEDDDDWFMKIAKGK</sequence>
<dbReference type="KEGG" id="noj:EJ995_00210"/>